<reference evidence="3 4" key="1">
    <citation type="journal article" date="2020" name="Arch. Microbiol.">
        <title>Bradyrhizobium campsiandrae sp. nov., a nitrogen-fixing bacterial strain isolated from a native leguminous tree from the Amazon adapted to flooded conditions.</title>
        <authorList>
            <person name="Cabral Michel D."/>
            <person name="Martins da Costa E."/>
            <person name="Azarias Guimaraes A."/>
            <person name="Soares de Carvalho T."/>
            <person name="Santos de Castro Caputo P."/>
            <person name="Willems A."/>
            <person name="de Souza Moreira F.M."/>
        </authorList>
    </citation>
    <scope>NUCLEOTIDE SEQUENCE [LARGE SCALE GENOMIC DNA]</scope>
    <source>
        <strain evidence="4">INPA 384B</strain>
    </source>
</reference>
<gene>
    <name evidence="3" type="ORF">HA482_31610</name>
</gene>
<dbReference type="EMBL" id="JAATTO010000055">
    <property type="protein sequence ID" value="MBC9982762.1"/>
    <property type="molecule type" value="Genomic_DNA"/>
</dbReference>
<dbReference type="InterPro" id="IPR011762">
    <property type="entry name" value="COA_CT_N"/>
</dbReference>
<dbReference type="RefSeq" id="WP_188149247.1">
    <property type="nucleotide sequence ID" value="NZ_JAATTO010000055.1"/>
</dbReference>
<accession>A0ABR7UFV1</accession>
<dbReference type="InterPro" id="IPR034733">
    <property type="entry name" value="AcCoA_carboxyl_beta"/>
</dbReference>
<proteinExistence type="predicted"/>
<feature type="domain" description="CoA carboxyltransferase C-terminal" evidence="2">
    <location>
        <begin position="281"/>
        <end position="521"/>
    </location>
</feature>
<evidence type="ECO:0000313" key="4">
    <source>
        <dbReference type="Proteomes" id="UP000639516"/>
    </source>
</evidence>
<keyword evidence="4" id="KW-1185">Reference proteome</keyword>
<evidence type="ECO:0000259" key="1">
    <source>
        <dbReference type="PROSITE" id="PS50980"/>
    </source>
</evidence>
<dbReference type="PANTHER" id="PTHR22855:SF13">
    <property type="entry name" value="METHYLCROTONOYL-COA CARBOXYLASE BETA CHAIN, MITOCHONDRIAL"/>
    <property type="match status" value="1"/>
</dbReference>
<dbReference type="InterPro" id="IPR045190">
    <property type="entry name" value="MCCB/AccD1-like"/>
</dbReference>
<dbReference type="InterPro" id="IPR029045">
    <property type="entry name" value="ClpP/crotonase-like_dom_sf"/>
</dbReference>
<protein>
    <submittedName>
        <fullName evidence="3">Methylcrotonoyl-CoA carboxylase</fullName>
    </submittedName>
</protein>
<comment type="caution">
    <text evidence="3">The sequence shown here is derived from an EMBL/GenBank/DDBJ whole genome shotgun (WGS) entry which is preliminary data.</text>
</comment>
<evidence type="ECO:0000313" key="3">
    <source>
        <dbReference type="EMBL" id="MBC9982762.1"/>
    </source>
</evidence>
<dbReference type="Proteomes" id="UP000639516">
    <property type="component" value="Unassembled WGS sequence"/>
</dbReference>
<evidence type="ECO:0000259" key="2">
    <source>
        <dbReference type="PROSITE" id="PS50989"/>
    </source>
</evidence>
<sequence length="535" mass="58155">MTAMKSAVATGSDEFKLNRAHYLARIADLQRRRAEANQGGSAKARALHKSRGQLLPRERIAALIDPGSPFLEFGHLAGEGMYDGVPPGATIITGVGQVCGRGCMLIANDATVKGGTLFGMTTKKHTRAQLFAWQHRLPCITLVQSGGGFLPDIANIFPDEGQAGSIMYNQVKMSAENIAQIAVVHGPSTAGGAYIPALCDEVVIVRDQGAMFLGSPQLVFAATGETIEIEPLGGAEMHSRISGVTDHIAENDSHALAIVRNIVANLGEPPRLRWTVEQGEPPCHAVEEIYGIVSANRRIPTDNREILARLIDGSRFQEFKHLHGETMLCGFARIHGFEIGILANNGVLFSESAVKGAHFIELCCKRDIPLLFLVDVSGFMVGSAVERQGIAKHGAKFMTAMACADVPKYTIITGGSYAAAYFAMLGRAFKPNATLMWPSAHAALMGPEQAATTLTMVRDNIHQREGSSWTDEEREEFKRPILRDFEAFADPYNYARHLWCDMVIEPAETREVMALLLDLAGRTPAKPTRFGVFRM</sequence>
<dbReference type="Gene3D" id="3.90.226.10">
    <property type="entry name" value="2-enoyl-CoA Hydratase, Chain A, domain 1"/>
    <property type="match status" value="2"/>
</dbReference>
<name>A0ABR7UFV1_9BRAD</name>
<organism evidence="3 4">
    <name type="scientific">Bradyrhizobium campsiandrae</name>
    <dbReference type="NCBI Taxonomy" id="1729892"/>
    <lineage>
        <taxon>Bacteria</taxon>
        <taxon>Pseudomonadati</taxon>
        <taxon>Pseudomonadota</taxon>
        <taxon>Alphaproteobacteria</taxon>
        <taxon>Hyphomicrobiales</taxon>
        <taxon>Nitrobacteraceae</taxon>
        <taxon>Bradyrhizobium</taxon>
    </lineage>
</organism>
<dbReference type="PROSITE" id="PS50989">
    <property type="entry name" value="COA_CT_CTER"/>
    <property type="match status" value="1"/>
</dbReference>
<dbReference type="Pfam" id="PF01039">
    <property type="entry name" value="Carboxyl_trans"/>
    <property type="match status" value="1"/>
</dbReference>
<feature type="domain" description="CoA carboxyltransferase N-terminal" evidence="1">
    <location>
        <begin position="10"/>
        <end position="278"/>
    </location>
</feature>
<dbReference type="InterPro" id="IPR011763">
    <property type="entry name" value="COA_CT_C"/>
</dbReference>
<dbReference type="PROSITE" id="PS50980">
    <property type="entry name" value="COA_CT_NTER"/>
    <property type="match status" value="1"/>
</dbReference>
<dbReference type="SUPFAM" id="SSF52096">
    <property type="entry name" value="ClpP/crotonase"/>
    <property type="match status" value="2"/>
</dbReference>
<dbReference type="PANTHER" id="PTHR22855">
    <property type="entry name" value="ACETYL, PROPIONYL, PYRUVATE, AND GLUTACONYL CARBOXYLASE-RELATED"/>
    <property type="match status" value="1"/>
</dbReference>